<name>A0A0S4LB30_9BACT</name>
<evidence type="ECO:0000256" key="4">
    <source>
        <dbReference type="ARBA" id="ARBA00023163"/>
    </source>
</evidence>
<keyword evidence="2" id="KW-0805">Transcription regulation</keyword>
<evidence type="ECO:0000313" key="9">
    <source>
        <dbReference type="Proteomes" id="UP000199032"/>
    </source>
</evidence>
<dbReference type="GO" id="GO:0016987">
    <property type="term" value="F:sigma factor activity"/>
    <property type="evidence" value="ECO:0007669"/>
    <property type="project" value="UniProtKB-KW"/>
</dbReference>
<dbReference type="InterPro" id="IPR036388">
    <property type="entry name" value="WH-like_DNA-bd_sf"/>
</dbReference>
<dbReference type="AlphaFoldDB" id="A0A0S4LB30"/>
<keyword evidence="9" id="KW-1185">Reference proteome</keyword>
<keyword evidence="3" id="KW-0731">Sigma factor</keyword>
<sequence length="196" mass="21626">MDTAAQYAASTIDPKVASRAGKGDNHAFTQLYDQSSTILFSLALRILGSREEAADILQAIYVDIWKRAVRYDVGRGTPIAWLITLTRSRAIDRLRASDPPLRRQTVPTDGTESSALPGRFEGPADQALRTVISKALSDLPKTHRQAIELAYYEGLPPAEIATRLDQPLDAVITRLKLGMAQLHATLHTYWEQDLSA</sequence>
<dbReference type="Pfam" id="PF08281">
    <property type="entry name" value="Sigma70_r4_2"/>
    <property type="match status" value="1"/>
</dbReference>
<dbReference type="InterPro" id="IPR014284">
    <property type="entry name" value="RNA_pol_sigma-70_dom"/>
</dbReference>
<dbReference type="SUPFAM" id="SSF88659">
    <property type="entry name" value="Sigma3 and sigma4 domains of RNA polymerase sigma factors"/>
    <property type="match status" value="1"/>
</dbReference>
<gene>
    <name evidence="8" type="ORF">COMA1_20077</name>
</gene>
<dbReference type="InterPro" id="IPR013325">
    <property type="entry name" value="RNA_pol_sigma_r2"/>
</dbReference>
<evidence type="ECO:0000256" key="2">
    <source>
        <dbReference type="ARBA" id="ARBA00023015"/>
    </source>
</evidence>
<feature type="region of interest" description="Disordered" evidence="5">
    <location>
        <begin position="96"/>
        <end position="120"/>
    </location>
</feature>
<dbReference type="Pfam" id="PF04542">
    <property type="entry name" value="Sigma70_r2"/>
    <property type="match status" value="1"/>
</dbReference>
<dbReference type="RefSeq" id="WP_090747230.1">
    <property type="nucleotide sequence ID" value="NZ_CZQA01000008.1"/>
</dbReference>
<dbReference type="GO" id="GO:0003677">
    <property type="term" value="F:DNA binding"/>
    <property type="evidence" value="ECO:0007669"/>
    <property type="project" value="InterPro"/>
</dbReference>
<feature type="domain" description="RNA polymerase sigma-70 region 2" evidence="6">
    <location>
        <begin position="31"/>
        <end position="97"/>
    </location>
</feature>
<feature type="compositionally biased region" description="Polar residues" evidence="5">
    <location>
        <begin position="105"/>
        <end position="114"/>
    </location>
</feature>
<dbReference type="PANTHER" id="PTHR43133">
    <property type="entry name" value="RNA POLYMERASE ECF-TYPE SIGMA FACTO"/>
    <property type="match status" value="1"/>
</dbReference>
<dbReference type="Proteomes" id="UP000199032">
    <property type="component" value="Unassembled WGS sequence"/>
</dbReference>
<dbReference type="STRING" id="1742972.COMA1_20077"/>
<reference evidence="8 9" key="1">
    <citation type="submission" date="2015-10" db="EMBL/GenBank/DDBJ databases">
        <authorList>
            <person name="Gilbert D.G."/>
        </authorList>
    </citation>
    <scope>NUCLEOTIDE SEQUENCE [LARGE SCALE GENOMIC DNA]</scope>
    <source>
        <strain evidence="8">COMA1</strain>
    </source>
</reference>
<proteinExistence type="inferred from homology"/>
<dbReference type="InterPro" id="IPR039425">
    <property type="entry name" value="RNA_pol_sigma-70-like"/>
</dbReference>
<evidence type="ECO:0000256" key="3">
    <source>
        <dbReference type="ARBA" id="ARBA00023082"/>
    </source>
</evidence>
<feature type="domain" description="RNA polymerase sigma factor 70 region 4 type 2" evidence="7">
    <location>
        <begin position="132"/>
        <end position="182"/>
    </location>
</feature>
<dbReference type="InterPro" id="IPR007627">
    <property type="entry name" value="RNA_pol_sigma70_r2"/>
</dbReference>
<organism evidence="8 9">
    <name type="scientific">Candidatus Nitrospira nitrosa</name>
    <dbReference type="NCBI Taxonomy" id="1742972"/>
    <lineage>
        <taxon>Bacteria</taxon>
        <taxon>Pseudomonadati</taxon>
        <taxon>Nitrospirota</taxon>
        <taxon>Nitrospiria</taxon>
        <taxon>Nitrospirales</taxon>
        <taxon>Nitrospiraceae</taxon>
        <taxon>Nitrospira</taxon>
    </lineage>
</organism>
<evidence type="ECO:0000256" key="5">
    <source>
        <dbReference type="SAM" id="MobiDB-lite"/>
    </source>
</evidence>
<dbReference type="OrthoDB" id="9803470at2"/>
<dbReference type="NCBIfam" id="TIGR02937">
    <property type="entry name" value="sigma70-ECF"/>
    <property type="match status" value="1"/>
</dbReference>
<dbReference type="InterPro" id="IPR013249">
    <property type="entry name" value="RNA_pol_sigma70_r4_t2"/>
</dbReference>
<dbReference type="SUPFAM" id="SSF88946">
    <property type="entry name" value="Sigma2 domain of RNA polymerase sigma factors"/>
    <property type="match status" value="1"/>
</dbReference>
<evidence type="ECO:0000256" key="1">
    <source>
        <dbReference type="ARBA" id="ARBA00010641"/>
    </source>
</evidence>
<dbReference type="PANTHER" id="PTHR43133:SF62">
    <property type="entry name" value="RNA POLYMERASE SIGMA FACTOR SIGZ"/>
    <property type="match status" value="1"/>
</dbReference>
<dbReference type="EMBL" id="CZQA01000008">
    <property type="protein sequence ID" value="CUS35004.1"/>
    <property type="molecule type" value="Genomic_DNA"/>
</dbReference>
<dbReference type="Gene3D" id="1.10.1740.10">
    <property type="match status" value="1"/>
</dbReference>
<dbReference type="Gene3D" id="1.10.10.10">
    <property type="entry name" value="Winged helix-like DNA-binding domain superfamily/Winged helix DNA-binding domain"/>
    <property type="match status" value="1"/>
</dbReference>
<protein>
    <submittedName>
        <fullName evidence="8">Putative RNA polymerase sigma factor, sigma-24 homolog</fullName>
    </submittedName>
</protein>
<comment type="similarity">
    <text evidence="1">Belongs to the sigma-70 factor family. ECF subfamily.</text>
</comment>
<keyword evidence="4" id="KW-0804">Transcription</keyword>
<dbReference type="GO" id="GO:0006352">
    <property type="term" value="P:DNA-templated transcription initiation"/>
    <property type="evidence" value="ECO:0007669"/>
    <property type="project" value="InterPro"/>
</dbReference>
<evidence type="ECO:0000259" key="6">
    <source>
        <dbReference type="Pfam" id="PF04542"/>
    </source>
</evidence>
<evidence type="ECO:0000259" key="7">
    <source>
        <dbReference type="Pfam" id="PF08281"/>
    </source>
</evidence>
<accession>A0A0S4LB30</accession>
<dbReference type="InterPro" id="IPR013324">
    <property type="entry name" value="RNA_pol_sigma_r3/r4-like"/>
</dbReference>
<evidence type="ECO:0000313" key="8">
    <source>
        <dbReference type="EMBL" id="CUS35004.1"/>
    </source>
</evidence>